<dbReference type="EMBL" id="LUCH01019411">
    <property type="protein sequence ID" value="KAF5394270.1"/>
    <property type="molecule type" value="Genomic_DNA"/>
</dbReference>
<sequence length="92" mass="9782">MESNSDGFCVYEVRPGDSLSGIAAHFGYVTPTQLARINKLSLIGCGLPPVFPGQRLIVPQVSKGGTDVSALSLKIFFEESSSVCCCRVSLKT</sequence>
<accession>A0A8J4WL08</accession>
<dbReference type="SMART" id="SM00257">
    <property type="entry name" value="LysM"/>
    <property type="match status" value="1"/>
</dbReference>
<dbReference type="OrthoDB" id="26679at2759"/>
<evidence type="ECO:0000313" key="2">
    <source>
        <dbReference type="EMBL" id="KAF5394270.1"/>
    </source>
</evidence>
<dbReference type="Pfam" id="PF01476">
    <property type="entry name" value="LysM"/>
    <property type="match status" value="1"/>
</dbReference>
<name>A0A8J4WL08_9TREM</name>
<comment type="caution">
    <text evidence="2">The sequence shown here is derived from an EMBL/GenBank/DDBJ whole genome shotgun (WGS) entry which is preliminary data.</text>
</comment>
<evidence type="ECO:0000259" key="1">
    <source>
        <dbReference type="PROSITE" id="PS51782"/>
    </source>
</evidence>
<dbReference type="SUPFAM" id="SSF54106">
    <property type="entry name" value="LysM domain"/>
    <property type="match status" value="1"/>
</dbReference>
<dbReference type="CDD" id="cd00118">
    <property type="entry name" value="LysM"/>
    <property type="match status" value="1"/>
</dbReference>
<dbReference type="AlphaFoldDB" id="A0A8J4WL08"/>
<reference evidence="2" key="1">
    <citation type="submission" date="2019-05" db="EMBL/GenBank/DDBJ databases">
        <title>Annotation for the trematode Paragonimus heterotremus.</title>
        <authorList>
            <person name="Choi Y.-J."/>
        </authorList>
    </citation>
    <scope>NUCLEOTIDE SEQUENCE</scope>
    <source>
        <strain evidence="2">LC</strain>
    </source>
</reference>
<proteinExistence type="predicted"/>
<dbReference type="Proteomes" id="UP000748531">
    <property type="component" value="Unassembled WGS sequence"/>
</dbReference>
<organism evidence="2 3">
    <name type="scientific">Paragonimus heterotremus</name>
    <dbReference type="NCBI Taxonomy" id="100268"/>
    <lineage>
        <taxon>Eukaryota</taxon>
        <taxon>Metazoa</taxon>
        <taxon>Spiralia</taxon>
        <taxon>Lophotrochozoa</taxon>
        <taxon>Platyhelminthes</taxon>
        <taxon>Trematoda</taxon>
        <taxon>Digenea</taxon>
        <taxon>Plagiorchiida</taxon>
        <taxon>Troglotremata</taxon>
        <taxon>Troglotrematidae</taxon>
        <taxon>Paragonimus</taxon>
    </lineage>
</organism>
<dbReference type="Gene3D" id="3.10.350.10">
    <property type="entry name" value="LysM domain"/>
    <property type="match status" value="1"/>
</dbReference>
<protein>
    <submittedName>
        <fullName evidence="2">LysM domain protein</fullName>
    </submittedName>
</protein>
<keyword evidence="3" id="KW-1185">Reference proteome</keyword>
<feature type="domain" description="LysM" evidence="1">
    <location>
        <begin position="9"/>
        <end position="58"/>
    </location>
</feature>
<evidence type="ECO:0000313" key="3">
    <source>
        <dbReference type="Proteomes" id="UP000748531"/>
    </source>
</evidence>
<dbReference type="InterPro" id="IPR018392">
    <property type="entry name" value="LysM"/>
</dbReference>
<dbReference type="InterPro" id="IPR036779">
    <property type="entry name" value="LysM_dom_sf"/>
</dbReference>
<gene>
    <name evidence="2" type="ORF">PHET_11940</name>
</gene>
<dbReference type="PROSITE" id="PS51782">
    <property type="entry name" value="LYSM"/>
    <property type="match status" value="1"/>
</dbReference>